<dbReference type="Proteomes" id="UP000091857">
    <property type="component" value="Chromosome 15"/>
</dbReference>
<organism evidence="1 2">
    <name type="scientific">Manihot esculenta</name>
    <name type="common">Cassava</name>
    <name type="synonym">Jatropha manihot</name>
    <dbReference type="NCBI Taxonomy" id="3983"/>
    <lineage>
        <taxon>Eukaryota</taxon>
        <taxon>Viridiplantae</taxon>
        <taxon>Streptophyta</taxon>
        <taxon>Embryophyta</taxon>
        <taxon>Tracheophyta</taxon>
        <taxon>Spermatophyta</taxon>
        <taxon>Magnoliopsida</taxon>
        <taxon>eudicotyledons</taxon>
        <taxon>Gunneridae</taxon>
        <taxon>Pentapetalae</taxon>
        <taxon>rosids</taxon>
        <taxon>fabids</taxon>
        <taxon>Malpighiales</taxon>
        <taxon>Euphorbiaceae</taxon>
        <taxon>Crotonoideae</taxon>
        <taxon>Manihoteae</taxon>
        <taxon>Manihot</taxon>
    </lineage>
</organism>
<protein>
    <submittedName>
        <fullName evidence="1">Uncharacterized protein</fullName>
    </submittedName>
</protein>
<evidence type="ECO:0000313" key="2">
    <source>
        <dbReference type="Proteomes" id="UP000091857"/>
    </source>
</evidence>
<dbReference type="EMBL" id="CM004401">
    <property type="protein sequence ID" value="KAG8637530.1"/>
    <property type="molecule type" value="Genomic_DNA"/>
</dbReference>
<proteinExistence type="predicted"/>
<comment type="caution">
    <text evidence="1">The sequence shown here is derived from an EMBL/GenBank/DDBJ whole genome shotgun (WGS) entry which is preliminary data.</text>
</comment>
<gene>
    <name evidence="1" type="ORF">MANES_15G132101v8</name>
</gene>
<reference evidence="2" key="1">
    <citation type="journal article" date="2016" name="Nat. Biotechnol.">
        <title>Sequencing wild and cultivated cassava and related species reveals extensive interspecific hybridization and genetic diversity.</title>
        <authorList>
            <person name="Bredeson J.V."/>
            <person name="Lyons J.B."/>
            <person name="Prochnik S.E."/>
            <person name="Wu G.A."/>
            <person name="Ha C.M."/>
            <person name="Edsinger-Gonzales E."/>
            <person name="Grimwood J."/>
            <person name="Schmutz J."/>
            <person name="Rabbi I.Y."/>
            <person name="Egesi C."/>
            <person name="Nauluvula P."/>
            <person name="Lebot V."/>
            <person name="Ndunguru J."/>
            <person name="Mkamilo G."/>
            <person name="Bart R.S."/>
            <person name="Setter T.L."/>
            <person name="Gleadow R.M."/>
            <person name="Kulakow P."/>
            <person name="Ferguson M.E."/>
            <person name="Rounsley S."/>
            <person name="Rokhsar D.S."/>
        </authorList>
    </citation>
    <scope>NUCLEOTIDE SEQUENCE [LARGE SCALE GENOMIC DNA]</scope>
    <source>
        <strain evidence="2">cv. AM560-2</strain>
    </source>
</reference>
<keyword evidence="2" id="KW-1185">Reference proteome</keyword>
<evidence type="ECO:0000313" key="1">
    <source>
        <dbReference type="EMBL" id="KAG8637530.1"/>
    </source>
</evidence>
<name>A0ACB7GBT4_MANES</name>
<accession>A0ACB7GBT4</accession>
<sequence length="85" mass="10065">MIEGDDYPVLQNEHDLFHKPECFHAFIILCTLHLAFRASTAFVVMHLQVSLVKWQHVSQHAELKLCDFKTPPLYWLALYGHVWWC</sequence>